<sequence length="90" mass="10210">MSRPGTEALKSLLEHLFSYQLWHTTPGIANTLLNKIQVTIGLNLKKISPVSFRDRKETLSTQTFSTSVDATFLRKGFRPQKCRADRLVCT</sequence>
<keyword evidence="2" id="KW-1185">Reference proteome</keyword>
<name>A0A1V4K203_PATFA</name>
<accession>A0A1V4K203</accession>
<dbReference type="EMBL" id="LSYS01005108">
    <property type="protein sequence ID" value="OPJ78498.1"/>
    <property type="molecule type" value="Genomic_DNA"/>
</dbReference>
<protein>
    <submittedName>
        <fullName evidence="1">Uncharacterized protein</fullName>
    </submittedName>
</protein>
<dbReference type="AlphaFoldDB" id="A0A1V4K203"/>
<dbReference type="Proteomes" id="UP000190648">
    <property type="component" value="Unassembled WGS sequence"/>
</dbReference>
<proteinExistence type="predicted"/>
<evidence type="ECO:0000313" key="2">
    <source>
        <dbReference type="Proteomes" id="UP000190648"/>
    </source>
</evidence>
<organism evidence="1 2">
    <name type="scientific">Patagioenas fasciata monilis</name>
    <dbReference type="NCBI Taxonomy" id="372326"/>
    <lineage>
        <taxon>Eukaryota</taxon>
        <taxon>Metazoa</taxon>
        <taxon>Chordata</taxon>
        <taxon>Craniata</taxon>
        <taxon>Vertebrata</taxon>
        <taxon>Euteleostomi</taxon>
        <taxon>Archelosauria</taxon>
        <taxon>Archosauria</taxon>
        <taxon>Dinosauria</taxon>
        <taxon>Saurischia</taxon>
        <taxon>Theropoda</taxon>
        <taxon>Coelurosauria</taxon>
        <taxon>Aves</taxon>
        <taxon>Neognathae</taxon>
        <taxon>Neoaves</taxon>
        <taxon>Columbimorphae</taxon>
        <taxon>Columbiformes</taxon>
        <taxon>Columbidae</taxon>
        <taxon>Patagioenas</taxon>
    </lineage>
</organism>
<gene>
    <name evidence="1" type="ORF">AV530_003320</name>
</gene>
<evidence type="ECO:0000313" key="1">
    <source>
        <dbReference type="EMBL" id="OPJ78498.1"/>
    </source>
</evidence>
<comment type="caution">
    <text evidence="1">The sequence shown here is derived from an EMBL/GenBank/DDBJ whole genome shotgun (WGS) entry which is preliminary data.</text>
</comment>
<reference evidence="1 2" key="1">
    <citation type="submission" date="2016-02" db="EMBL/GenBank/DDBJ databases">
        <title>Band-tailed pigeon sequencing and assembly.</title>
        <authorList>
            <person name="Soares A.E."/>
            <person name="Novak B.J."/>
            <person name="Rice E.S."/>
            <person name="O'Connell B."/>
            <person name="Chang D."/>
            <person name="Weber S."/>
            <person name="Shapiro B."/>
        </authorList>
    </citation>
    <scope>NUCLEOTIDE SEQUENCE [LARGE SCALE GENOMIC DNA]</scope>
    <source>
        <strain evidence="1">BTP2013</strain>
        <tissue evidence="1">Blood</tissue>
    </source>
</reference>